<dbReference type="EMBL" id="LDTF01000020">
    <property type="protein sequence ID" value="KTT99894.1"/>
    <property type="molecule type" value="Genomic_DNA"/>
</dbReference>
<organism evidence="1 2">
    <name type="scientific">Sphingomonas yabuuchiae</name>
    <dbReference type="NCBI Taxonomy" id="172044"/>
    <lineage>
        <taxon>Bacteria</taxon>
        <taxon>Pseudomonadati</taxon>
        <taxon>Pseudomonadota</taxon>
        <taxon>Alphaproteobacteria</taxon>
        <taxon>Sphingomonadales</taxon>
        <taxon>Sphingomonadaceae</taxon>
        <taxon>Sphingomonas</taxon>
    </lineage>
</organism>
<sequence>MKDIREPARALTLRQPLTVTVKVALTMISIGRTRFYELVAAGQITTVKIGRRRLVHVESLQRLAAEGYVVAPPYIHPEQIDLDL</sequence>
<evidence type="ECO:0000313" key="2">
    <source>
        <dbReference type="Proteomes" id="UP000073923"/>
    </source>
</evidence>
<accession>A0A147IVU7</accession>
<evidence type="ECO:0000313" key="1">
    <source>
        <dbReference type="EMBL" id="KTT99894.1"/>
    </source>
</evidence>
<comment type="caution">
    <text evidence="1">The sequence shown here is derived from an EMBL/GenBank/DDBJ whole genome shotgun (WGS) entry which is preliminary data.</text>
</comment>
<evidence type="ECO:0008006" key="3">
    <source>
        <dbReference type="Google" id="ProtNLM"/>
    </source>
</evidence>
<name>A0A147IVU7_9SPHN</name>
<gene>
    <name evidence="1" type="ORF">NS355_05720</name>
</gene>
<dbReference type="PATRIC" id="fig|172044.3.peg.878"/>
<protein>
    <recommendedName>
        <fullName evidence="3">Helix-turn-helix domain-containing protein</fullName>
    </recommendedName>
</protein>
<dbReference type="Proteomes" id="UP000073923">
    <property type="component" value="Unassembled WGS sequence"/>
</dbReference>
<reference evidence="1 2" key="1">
    <citation type="journal article" date="2016" name="Front. Microbiol.">
        <title>Genomic Resource of Rice Seed Associated Bacteria.</title>
        <authorList>
            <person name="Midha S."/>
            <person name="Bansal K."/>
            <person name="Sharma S."/>
            <person name="Kumar N."/>
            <person name="Patil P.P."/>
            <person name="Chaudhry V."/>
            <person name="Patil P.B."/>
        </authorList>
    </citation>
    <scope>NUCLEOTIDE SEQUENCE [LARGE SCALE GENOMIC DNA]</scope>
    <source>
        <strain evidence="1 2">NS355</strain>
    </source>
</reference>
<proteinExistence type="predicted"/>
<dbReference type="RefSeq" id="WP_209445026.1">
    <property type="nucleotide sequence ID" value="NZ_LDTF01000020.1"/>
</dbReference>
<dbReference type="AlphaFoldDB" id="A0A147IVU7"/>